<sequence length="318" mass="33122">MKKVLSLAIAAALVAPMAAMADATVYGKVRVASTKIDADVADSWGMYDESSRLGIKGSEDLGDGLKAIYKMEFGVATGSAFGGLSGRNAYVGLAGGFGTALAGRHDTPMKMSTGKLDLFADTIGDYDMGGTHMGIIMDRRVDGAIAYVSPSMSGFTVAGAVVQTTATDDFQDAISVAAMYSNGPWYGSLAYEALDGDMTGGNDEKQTRIGLGMLGMSGFSATLVYETRSDIGGTADSDTTAYTLNGAYKMGAHTIKAAYNSIDGDGASSGADADGYALGYQFNFSKRTDAQVLYTNKDFDAATANDKSKFSLQLNTKF</sequence>
<dbReference type="InterPro" id="IPR023614">
    <property type="entry name" value="Porin_dom_sf"/>
</dbReference>
<keyword evidence="3" id="KW-0813">Transport</keyword>
<keyword evidence="8" id="KW-0626">Porin</keyword>
<dbReference type="OrthoDB" id="8173690at2"/>
<dbReference type="GO" id="GO:0015288">
    <property type="term" value="F:porin activity"/>
    <property type="evidence" value="ECO:0007669"/>
    <property type="project" value="UniProtKB-KW"/>
</dbReference>
<keyword evidence="4" id="KW-1134">Transmembrane beta strand</keyword>
<dbReference type="GO" id="GO:0046930">
    <property type="term" value="C:pore complex"/>
    <property type="evidence" value="ECO:0007669"/>
    <property type="project" value="UniProtKB-KW"/>
</dbReference>
<dbReference type="Proteomes" id="UP000051634">
    <property type="component" value="Unassembled WGS sequence"/>
</dbReference>
<accession>A0A0T5YTC5</accession>
<protein>
    <submittedName>
        <fullName evidence="13">Outer membrane protein (Porin)</fullName>
    </submittedName>
</protein>
<evidence type="ECO:0000256" key="10">
    <source>
        <dbReference type="ARBA" id="ARBA00023237"/>
    </source>
</evidence>
<evidence type="ECO:0000256" key="7">
    <source>
        <dbReference type="ARBA" id="ARBA00023065"/>
    </source>
</evidence>
<evidence type="ECO:0000256" key="1">
    <source>
        <dbReference type="ARBA" id="ARBA00004571"/>
    </source>
</evidence>
<dbReference type="GO" id="GO:0034220">
    <property type="term" value="P:monoatomic ion transmembrane transport"/>
    <property type="evidence" value="ECO:0007669"/>
    <property type="project" value="InterPro"/>
</dbReference>
<feature type="chain" id="PRO_5006666943" evidence="11">
    <location>
        <begin position="22"/>
        <end position="318"/>
    </location>
</feature>
<evidence type="ECO:0000313" key="14">
    <source>
        <dbReference type="Proteomes" id="UP000051634"/>
    </source>
</evidence>
<evidence type="ECO:0000313" key="13">
    <source>
        <dbReference type="EMBL" id="KRT53738.1"/>
    </source>
</evidence>
<evidence type="ECO:0000256" key="8">
    <source>
        <dbReference type="ARBA" id="ARBA00023114"/>
    </source>
</evidence>
<gene>
    <name evidence="13" type="ORF">Ga0074115_10170</name>
</gene>
<reference evidence="13 14" key="1">
    <citation type="submission" date="2015-11" db="EMBL/GenBank/DDBJ databases">
        <title>The genome of Candidatus Endoriftia persephone in Ridgeia piscesae and population structure of the North Eastern Pacific vestimentiferan symbionts.</title>
        <authorList>
            <person name="Perez M."/>
            <person name="Juniper K.S."/>
        </authorList>
    </citation>
    <scope>NUCLEOTIDE SEQUENCE [LARGE SCALE GENOMIC DNA]</scope>
    <source>
        <strain evidence="13">Ind11</strain>
    </source>
</reference>
<evidence type="ECO:0000256" key="5">
    <source>
        <dbReference type="ARBA" id="ARBA00022692"/>
    </source>
</evidence>
<dbReference type="AlphaFoldDB" id="A0A0T5YTC5"/>
<dbReference type="GO" id="GO:0009279">
    <property type="term" value="C:cell outer membrane"/>
    <property type="evidence" value="ECO:0007669"/>
    <property type="project" value="UniProtKB-SubCell"/>
</dbReference>
<feature type="domain" description="Porin" evidence="12">
    <location>
        <begin position="8"/>
        <end position="301"/>
    </location>
</feature>
<dbReference type="SUPFAM" id="SSF56935">
    <property type="entry name" value="Porins"/>
    <property type="match status" value="1"/>
</dbReference>
<keyword evidence="6 11" id="KW-0732">Signal</keyword>
<evidence type="ECO:0000259" key="12">
    <source>
        <dbReference type="Pfam" id="PF13609"/>
    </source>
</evidence>
<comment type="subunit">
    <text evidence="2">Homotrimer.</text>
</comment>
<keyword evidence="9" id="KW-0472">Membrane</keyword>
<keyword evidence="5" id="KW-0812">Transmembrane</keyword>
<evidence type="ECO:0000256" key="2">
    <source>
        <dbReference type="ARBA" id="ARBA00011233"/>
    </source>
</evidence>
<comment type="subcellular location">
    <subcellularLocation>
        <location evidence="1">Cell outer membrane</location>
        <topology evidence="1">Multi-pass membrane protein</topology>
    </subcellularLocation>
</comment>
<comment type="caution">
    <text evidence="13">The sequence shown here is derived from an EMBL/GenBank/DDBJ whole genome shotgun (WGS) entry which is preliminary data.</text>
</comment>
<evidence type="ECO:0000256" key="6">
    <source>
        <dbReference type="ARBA" id="ARBA00022729"/>
    </source>
</evidence>
<keyword evidence="10" id="KW-0998">Cell outer membrane</keyword>
<name>A0A0T5YTC5_9GAMM</name>
<organism evidence="13 14">
    <name type="scientific">endosymbiont of Ridgeia piscesae</name>
    <dbReference type="NCBI Taxonomy" id="54398"/>
    <lineage>
        <taxon>Bacteria</taxon>
        <taxon>Pseudomonadati</taxon>
        <taxon>Pseudomonadota</taxon>
        <taxon>Gammaproteobacteria</taxon>
        <taxon>sulfur-oxidizing symbionts</taxon>
    </lineage>
</organism>
<evidence type="ECO:0000256" key="11">
    <source>
        <dbReference type="SAM" id="SignalP"/>
    </source>
</evidence>
<dbReference type="InterPro" id="IPR050298">
    <property type="entry name" value="Gram-neg_bact_OMP"/>
</dbReference>
<evidence type="ECO:0000256" key="3">
    <source>
        <dbReference type="ARBA" id="ARBA00022448"/>
    </source>
</evidence>
<dbReference type="Gene3D" id="2.40.160.10">
    <property type="entry name" value="Porin"/>
    <property type="match status" value="1"/>
</dbReference>
<evidence type="ECO:0000256" key="9">
    <source>
        <dbReference type="ARBA" id="ARBA00023136"/>
    </source>
</evidence>
<proteinExistence type="predicted"/>
<dbReference type="InterPro" id="IPR002299">
    <property type="entry name" value="Porin_Neis"/>
</dbReference>
<dbReference type="InterPro" id="IPR001702">
    <property type="entry name" value="Porin_Gram-ve"/>
</dbReference>
<evidence type="ECO:0000256" key="4">
    <source>
        <dbReference type="ARBA" id="ARBA00022452"/>
    </source>
</evidence>
<dbReference type="InterPro" id="IPR033900">
    <property type="entry name" value="Gram_neg_porin_domain"/>
</dbReference>
<dbReference type="Pfam" id="PF13609">
    <property type="entry name" value="Porin_4"/>
    <property type="match status" value="1"/>
</dbReference>
<dbReference type="RefSeq" id="WP_060528092.1">
    <property type="nucleotide sequence ID" value="NZ_KQ557115.1"/>
</dbReference>
<keyword evidence="7" id="KW-0406">Ion transport</keyword>
<dbReference type="PANTHER" id="PTHR34501:SF9">
    <property type="entry name" value="MAJOR OUTER MEMBRANE PROTEIN P.IA"/>
    <property type="match status" value="1"/>
</dbReference>
<dbReference type="EMBL" id="LDXT01000095">
    <property type="protein sequence ID" value="KRT53738.1"/>
    <property type="molecule type" value="Genomic_DNA"/>
</dbReference>
<keyword evidence="14" id="KW-1185">Reference proteome</keyword>
<dbReference type="PRINTS" id="PR00184">
    <property type="entry name" value="NEISSPPORIN"/>
</dbReference>
<dbReference type="PANTHER" id="PTHR34501">
    <property type="entry name" value="PROTEIN YDDL-RELATED"/>
    <property type="match status" value="1"/>
</dbReference>
<dbReference type="PRINTS" id="PR00182">
    <property type="entry name" value="ECOLNEIPORIN"/>
</dbReference>
<dbReference type="CDD" id="cd00342">
    <property type="entry name" value="gram_neg_porins"/>
    <property type="match status" value="1"/>
</dbReference>
<feature type="signal peptide" evidence="11">
    <location>
        <begin position="1"/>
        <end position="21"/>
    </location>
</feature>